<sequence>MALVLVVPVDGVYSSRAVRAHVHQRGIRAVIPVPAGPPAAARQRSSTLPDSVRRCAYGLVIPSGPHS</sequence>
<proteinExistence type="predicted"/>
<comment type="caution">
    <text evidence="1">The sequence shown here is derived from an EMBL/GenBank/DDBJ whole genome shotgun (WGS) entry which is preliminary data.</text>
</comment>
<protein>
    <submittedName>
        <fullName evidence="1">Uncharacterized protein</fullName>
    </submittedName>
</protein>
<reference evidence="1 2" key="1">
    <citation type="submission" date="2014-02" db="EMBL/GenBank/DDBJ databases">
        <title>The genome announcement of Streptomyces toyocaensis NRRL15009.</title>
        <authorList>
            <person name="Hong H.-J."/>
            <person name="Kwun M.J."/>
        </authorList>
    </citation>
    <scope>NUCLEOTIDE SEQUENCE [LARGE SCALE GENOMIC DNA]</scope>
    <source>
        <strain evidence="1 2">NRRL 15009</strain>
    </source>
</reference>
<evidence type="ECO:0000313" key="1">
    <source>
        <dbReference type="EMBL" id="KES05966.1"/>
    </source>
</evidence>
<dbReference type="Proteomes" id="UP000028341">
    <property type="component" value="Unassembled WGS sequence"/>
</dbReference>
<gene>
    <name evidence="1" type="ORF">BU52_17790</name>
</gene>
<dbReference type="STRING" id="55952.BU52_17790"/>
<keyword evidence="2" id="KW-1185">Reference proteome</keyword>
<dbReference type="AlphaFoldDB" id="A0A081XQZ3"/>
<accession>A0A081XQZ3</accession>
<dbReference type="EMBL" id="JFCB01000014">
    <property type="protein sequence ID" value="KES05966.1"/>
    <property type="molecule type" value="Genomic_DNA"/>
</dbReference>
<evidence type="ECO:0000313" key="2">
    <source>
        <dbReference type="Proteomes" id="UP000028341"/>
    </source>
</evidence>
<name>A0A081XQZ3_STRTO</name>
<organism evidence="1 2">
    <name type="scientific">Streptomyces toyocaensis</name>
    <dbReference type="NCBI Taxonomy" id="55952"/>
    <lineage>
        <taxon>Bacteria</taxon>
        <taxon>Bacillati</taxon>
        <taxon>Actinomycetota</taxon>
        <taxon>Actinomycetes</taxon>
        <taxon>Kitasatosporales</taxon>
        <taxon>Streptomycetaceae</taxon>
        <taxon>Streptomyces</taxon>
    </lineage>
</organism>